<dbReference type="InterPro" id="IPR005940">
    <property type="entry name" value="Anthranilate_Pribosyl_Tfrase"/>
</dbReference>
<keyword evidence="7" id="KW-1185">Reference proteome</keyword>
<evidence type="ECO:0000313" key="7">
    <source>
        <dbReference type="Proteomes" id="UP000245506"/>
    </source>
</evidence>
<dbReference type="AlphaFoldDB" id="A0A317CIF1"/>
<evidence type="ECO:0000313" key="6">
    <source>
        <dbReference type="EMBL" id="PWQ98338.1"/>
    </source>
</evidence>
<organism evidence="6 7">
    <name type="scientific">Leucothrix arctica</name>
    <dbReference type="NCBI Taxonomy" id="1481894"/>
    <lineage>
        <taxon>Bacteria</taxon>
        <taxon>Pseudomonadati</taxon>
        <taxon>Pseudomonadota</taxon>
        <taxon>Gammaproteobacteria</taxon>
        <taxon>Thiotrichales</taxon>
        <taxon>Thiotrichaceae</taxon>
        <taxon>Leucothrix</taxon>
    </lineage>
</organism>
<dbReference type="InterPro" id="IPR036320">
    <property type="entry name" value="Glycosyl_Trfase_fam3_N_dom_sf"/>
</dbReference>
<dbReference type="InterPro" id="IPR000312">
    <property type="entry name" value="Glycosyl_Trfase_fam3"/>
</dbReference>
<dbReference type="Pfam" id="PF00591">
    <property type="entry name" value="Glycos_transf_3"/>
    <property type="match status" value="1"/>
</dbReference>
<dbReference type="SUPFAM" id="SSF52418">
    <property type="entry name" value="Nucleoside phosphorylase/phosphoribosyltransferase catalytic domain"/>
    <property type="match status" value="1"/>
</dbReference>
<comment type="caution">
    <text evidence="6">The sequence shown here is derived from an EMBL/GenBank/DDBJ whole genome shotgun (WGS) entry which is preliminary data.</text>
</comment>
<keyword evidence="3" id="KW-0822">Tryptophan biosynthesis</keyword>
<dbReference type="GO" id="GO:0000162">
    <property type="term" value="P:L-tryptophan biosynthetic process"/>
    <property type="evidence" value="ECO:0007669"/>
    <property type="project" value="UniProtKB-KW"/>
</dbReference>
<dbReference type="Pfam" id="PF02885">
    <property type="entry name" value="Glycos_trans_3N"/>
    <property type="match status" value="1"/>
</dbReference>
<gene>
    <name evidence="6" type="ORF">DKT75_04205</name>
</gene>
<evidence type="ECO:0000256" key="1">
    <source>
        <dbReference type="ARBA" id="ARBA00022676"/>
    </source>
</evidence>
<evidence type="ECO:0000259" key="5">
    <source>
        <dbReference type="Pfam" id="PF02885"/>
    </source>
</evidence>
<keyword evidence="3" id="KW-0057">Aromatic amino acid biosynthesis</keyword>
<dbReference type="GO" id="GO:0005829">
    <property type="term" value="C:cytosol"/>
    <property type="evidence" value="ECO:0007669"/>
    <property type="project" value="TreeGrafter"/>
</dbReference>
<dbReference type="OrthoDB" id="9768896at2"/>
<evidence type="ECO:0000256" key="3">
    <source>
        <dbReference type="ARBA" id="ARBA00022822"/>
    </source>
</evidence>
<protein>
    <submittedName>
        <fullName evidence="6">Anthranilate phosphoribosyltransferase</fullName>
    </submittedName>
</protein>
<name>A0A317CIF1_9GAMM</name>
<keyword evidence="3" id="KW-0028">Amino-acid biosynthesis</keyword>
<accession>A0A317CIF1</accession>
<feature type="domain" description="Glycosyl transferase family 3 N-terminal" evidence="5">
    <location>
        <begin position="12"/>
        <end position="76"/>
    </location>
</feature>
<evidence type="ECO:0000259" key="4">
    <source>
        <dbReference type="Pfam" id="PF00591"/>
    </source>
</evidence>
<keyword evidence="1 6" id="KW-0328">Glycosyltransferase</keyword>
<dbReference type="RefSeq" id="WP_109822179.1">
    <property type="nucleotide sequence ID" value="NZ_QGKL01000012.1"/>
</dbReference>
<dbReference type="Gene3D" id="3.40.1030.10">
    <property type="entry name" value="Nucleoside phosphorylase/phosphoribosyltransferase catalytic domain"/>
    <property type="match status" value="1"/>
</dbReference>
<dbReference type="Gene3D" id="1.20.970.10">
    <property type="entry name" value="Transferase, Pyrimidine Nucleoside Phosphorylase, Chain C"/>
    <property type="match status" value="1"/>
</dbReference>
<dbReference type="InterPro" id="IPR017459">
    <property type="entry name" value="Glycosyl_Trfase_fam3_N_dom"/>
</dbReference>
<dbReference type="GO" id="GO:0004048">
    <property type="term" value="F:anthranilate phosphoribosyltransferase activity"/>
    <property type="evidence" value="ECO:0007669"/>
    <property type="project" value="InterPro"/>
</dbReference>
<evidence type="ECO:0000256" key="2">
    <source>
        <dbReference type="ARBA" id="ARBA00022679"/>
    </source>
</evidence>
<dbReference type="InterPro" id="IPR035902">
    <property type="entry name" value="Nuc_phospho_transferase"/>
</dbReference>
<feature type="domain" description="Glycosyl transferase family 3" evidence="4">
    <location>
        <begin position="109"/>
        <end position="275"/>
    </location>
</feature>
<dbReference type="EMBL" id="QGKL01000012">
    <property type="protein sequence ID" value="PWQ98338.1"/>
    <property type="molecule type" value="Genomic_DNA"/>
</dbReference>
<keyword evidence="2 6" id="KW-0808">Transferase</keyword>
<dbReference type="PANTHER" id="PTHR43285">
    <property type="entry name" value="ANTHRANILATE PHOSPHORIBOSYLTRANSFERASE"/>
    <property type="match status" value="1"/>
</dbReference>
<dbReference type="PANTHER" id="PTHR43285:SF2">
    <property type="entry name" value="ANTHRANILATE PHOSPHORIBOSYLTRANSFERASE"/>
    <property type="match status" value="1"/>
</dbReference>
<proteinExistence type="predicted"/>
<dbReference type="Proteomes" id="UP000245506">
    <property type="component" value="Unassembled WGS sequence"/>
</dbReference>
<sequence length="370" mass="39945">MNEITPQLHLRQCVQKVATGPDYSKDLSFEDARDGMLAVLDKNTDPVQSAIFFIALRMKRETDDENRGVLQALIDNSIQVTAEVDEIVDISDPYDGYARGVPASPFLPAVLAALGVNAVSHGLEVVGPKFGATHHRVLKAAGLNVEMTSQQAAKQIESIGWAYIDQESFAPNLSDLMSLRERMVKRQILNTVESLIGPIRGRSKTHFMSGYVHKAYPPIYASLARQSGFDSAMFVRGVEGGTIPSLQQQGRLFYYQDKGELEQLDVSPQEIDIEASSRAVPVPDGLPEGIVSAGVTVPVDGTALAEVSAELGLKALAGEQGPMHDALMYAASIALTHLKKYETMPEAANAVRVVLASGKALEVFNAARKA</sequence>
<reference evidence="6 7" key="1">
    <citation type="submission" date="2018-05" db="EMBL/GenBank/DDBJ databases">
        <title>Leucothrix arctica sp. nov., isolated from Arctic seawater.</title>
        <authorList>
            <person name="Choi A."/>
            <person name="Baek K."/>
        </authorList>
    </citation>
    <scope>NUCLEOTIDE SEQUENCE [LARGE SCALE GENOMIC DNA]</scope>
    <source>
        <strain evidence="6 7">IMCC9719</strain>
    </source>
</reference>
<dbReference type="SUPFAM" id="SSF47648">
    <property type="entry name" value="Nucleoside phosphorylase/phosphoribosyltransferase N-terminal domain"/>
    <property type="match status" value="1"/>
</dbReference>